<reference evidence="3" key="1">
    <citation type="submission" date="2015-10" db="EMBL/GenBank/DDBJ databases">
        <authorList>
            <person name="Luecker S."/>
            <person name="Luecker S."/>
        </authorList>
    </citation>
    <scope>NUCLEOTIDE SEQUENCE [LARGE SCALE GENOMIC DNA]</scope>
</reference>
<keyword evidence="1" id="KW-0812">Transmembrane</keyword>
<evidence type="ECO:0000313" key="2">
    <source>
        <dbReference type="EMBL" id="CUS31661.1"/>
    </source>
</evidence>
<organism evidence="2 3">
    <name type="scientific">Candidatus Nitrospira nitrificans</name>
    <dbReference type="NCBI Taxonomy" id="1742973"/>
    <lineage>
        <taxon>Bacteria</taxon>
        <taxon>Pseudomonadati</taxon>
        <taxon>Nitrospirota</taxon>
        <taxon>Nitrospiria</taxon>
        <taxon>Nitrospirales</taxon>
        <taxon>Nitrospiraceae</taxon>
        <taxon>Nitrospira</taxon>
    </lineage>
</organism>
<gene>
    <name evidence="2" type="ORF">COMA2_10224</name>
</gene>
<accession>A0A0S4L4J8</accession>
<evidence type="ECO:0000256" key="1">
    <source>
        <dbReference type="SAM" id="Phobius"/>
    </source>
</evidence>
<proteinExistence type="predicted"/>
<evidence type="ECO:0000313" key="3">
    <source>
        <dbReference type="Proteomes" id="UP000198736"/>
    </source>
</evidence>
<name>A0A0S4L4J8_9BACT</name>
<protein>
    <submittedName>
        <fullName evidence="2">Uncharacterized protein</fullName>
    </submittedName>
</protein>
<keyword evidence="3" id="KW-1185">Reference proteome</keyword>
<dbReference type="EMBL" id="CZPZ01000001">
    <property type="protein sequence ID" value="CUS31661.1"/>
    <property type="molecule type" value="Genomic_DNA"/>
</dbReference>
<dbReference type="Proteomes" id="UP000198736">
    <property type="component" value="Unassembled WGS sequence"/>
</dbReference>
<dbReference type="AlphaFoldDB" id="A0A0S4L4J8"/>
<sequence length="242" mass="27870">MSGICVSIRLYSAHYEMVSHTRFGCCLNRSDDIWLPWAMDLLIAGLFASLALLVTANLDAVAEFKASTGGIEARTREVVNRAEGAIAELRILALHAAEVSLSLAMRQGRWGGFSDEDLDRLKSSVMENLERLGIPSEQRALVFRDWHRIVEFDYVHHILGGNRIPDNASAEQMTEWKSMRDGGFVKFPSPDELDCFFRKTGYWNSSLGECIEDYRYYIRERQHRRLDAWRDRMHWGHLKKDV</sequence>
<feature type="transmembrane region" description="Helical" evidence="1">
    <location>
        <begin position="37"/>
        <end position="58"/>
    </location>
</feature>
<keyword evidence="1" id="KW-0472">Membrane</keyword>
<dbReference type="STRING" id="1742973.COMA2_10224"/>
<keyword evidence="1" id="KW-1133">Transmembrane helix</keyword>